<name>A0A8C6XJB2_NAJNA</name>
<dbReference type="GO" id="GO:0061462">
    <property type="term" value="P:protein localization to lysosome"/>
    <property type="evidence" value="ECO:0007669"/>
    <property type="project" value="Ensembl"/>
</dbReference>
<comment type="similarity">
    <text evidence="2">Belongs to the LAMTOR4 family.</text>
</comment>
<evidence type="ECO:0000313" key="7">
    <source>
        <dbReference type="Ensembl" id="ENSNNAP00000015013.1"/>
    </source>
</evidence>
<comment type="function">
    <text evidence="6">As part of the Ragulator complex it is involved in amino acid sensing and activation of mTORC1, a signaling complex promoting cell growth in response to growth factors, energy levels, and amino acids. Activated by amino acids through a mechanism involving the lysosomal V-ATPase, the Ragulator plays a dual role for the small GTPases Rag (RagA/RRAGA, RagB/RRAGB, RagC/RRAGC and/or RagD/RRAGD): it (1) acts as a guanine nucleotide exchange factor (GEF), activating the small GTPases Rag and (2) mediates recruitment of Rag GTPases to the lysosome membrane. Activated Ragulator and Rag GTPases function as a scaffold recruiting mTORC1 to lysosomes where it is in turn activated.</text>
</comment>
<dbReference type="GeneTree" id="ENSGT00390000016053"/>
<dbReference type="Ensembl" id="ENSNNAT00000015746.1">
    <property type="protein sequence ID" value="ENSNNAP00000015013.1"/>
    <property type="gene ID" value="ENSNNAG00000010121.1"/>
</dbReference>
<dbReference type="Proteomes" id="UP000694559">
    <property type="component" value="Unplaced"/>
</dbReference>
<dbReference type="GO" id="GO:0005765">
    <property type="term" value="C:lysosomal membrane"/>
    <property type="evidence" value="ECO:0007669"/>
    <property type="project" value="Ensembl"/>
</dbReference>
<gene>
    <name evidence="7" type="primary">LAMTOR4</name>
</gene>
<evidence type="ECO:0000256" key="3">
    <source>
        <dbReference type="ARBA" id="ARBA00016098"/>
    </source>
</evidence>
<dbReference type="PANTHER" id="PTHR33967:SF1">
    <property type="entry name" value="RAGULATOR COMPLEX PROTEIN LAMTOR4"/>
    <property type="match status" value="1"/>
</dbReference>
<reference evidence="7" key="2">
    <citation type="submission" date="2025-09" db="UniProtKB">
        <authorList>
            <consortium name="Ensembl"/>
        </authorList>
    </citation>
    <scope>IDENTIFICATION</scope>
</reference>
<keyword evidence="4" id="KW-0458">Lysosome</keyword>
<accession>A0A8C6XJB2</accession>
<dbReference type="AlphaFoldDB" id="A0A8C6XJB2"/>
<dbReference type="GO" id="GO:1904263">
    <property type="term" value="P:positive regulation of TORC1 signaling"/>
    <property type="evidence" value="ECO:0007669"/>
    <property type="project" value="Ensembl"/>
</dbReference>
<dbReference type="GO" id="GO:0060090">
    <property type="term" value="F:molecular adaptor activity"/>
    <property type="evidence" value="ECO:0007669"/>
    <property type="project" value="Ensembl"/>
</dbReference>
<dbReference type="PANTHER" id="PTHR33967">
    <property type="entry name" value="RAGULATOR COMPLEX PROTEIN LAMTOR4"/>
    <property type="match status" value="1"/>
</dbReference>
<dbReference type="GO" id="GO:0008361">
    <property type="term" value="P:regulation of cell size"/>
    <property type="evidence" value="ECO:0007669"/>
    <property type="project" value="Ensembl"/>
</dbReference>
<dbReference type="InterPro" id="IPR034601">
    <property type="entry name" value="LAMTOR4"/>
</dbReference>
<dbReference type="OMA" id="MEMVRTA"/>
<sequence>MAAAAAAAAAALTQGLERIPDQTGYLVICDGAVLASAGDLENDERTASAMAELVSTACSFRLPRGPELPFRRLSVVFGEHSLLATVSGQKFFVVKRLNSVPEPVVV</sequence>
<evidence type="ECO:0000256" key="2">
    <source>
        <dbReference type="ARBA" id="ARBA00010627"/>
    </source>
</evidence>
<dbReference type="GO" id="GO:0005085">
    <property type="term" value="F:guanyl-nucleotide exchange factor activity"/>
    <property type="evidence" value="ECO:0007669"/>
    <property type="project" value="Ensembl"/>
</dbReference>
<comment type="subcellular location">
    <subcellularLocation>
        <location evidence="1">Lysosome</location>
    </subcellularLocation>
</comment>
<proteinExistence type="inferred from homology"/>
<evidence type="ECO:0000256" key="1">
    <source>
        <dbReference type="ARBA" id="ARBA00004371"/>
    </source>
</evidence>
<dbReference type="OrthoDB" id="275011at2759"/>
<evidence type="ECO:0000256" key="6">
    <source>
        <dbReference type="ARBA" id="ARBA00045571"/>
    </source>
</evidence>
<protein>
    <recommendedName>
        <fullName evidence="3">Ragulator complex protein LAMTOR4</fullName>
    </recommendedName>
    <alternativeName>
        <fullName evidence="5">Late endosomal/lysosomal adaptor and MAPK and MTOR activator 4</fullName>
    </alternativeName>
</protein>
<organism evidence="7 8">
    <name type="scientific">Naja naja</name>
    <name type="common">Indian cobra</name>
    <dbReference type="NCBI Taxonomy" id="35670"/>
    <lineage>
        <taxon>Eukaryota</taxon>
        <taxon>Metazoa</taxon>
        <taxon>Chordata</taxon>
        <taxon>Craniata</taxon>
        <taxon>Vertebrata</taxon>
        <taxon>Euteleostomi</taxon>
        <taxon>Lepidosauria</taxon>
        <taxon>Squamata</taxon>
        <taxon>Bifurcata</taxon>
        <taxon>Unidentata</taxon>
        <taxon>Episquamata</taxon>
        <taxon>Toxicofera</taxon>
        <taxon>Serpentes</taxon>
        <taxon>Colubroidea</taxon>
        <taxon>Elapidae</taxon>
        <taxon>Elapinae</taxon>
        <taxon>Naja</taxon>
    </lineage>
</organism>
<evidence type="ECO:0000256" key="5">
    <source>
        <dbReference type="ARBA" id="ARBA00032690"/>
    </source>
</evidence>
<evidence type="ECO:0000313" key="8">
    <source>
        <dbReference type="Proteomes" id="UP000694559"/>
    </source>
</evidence>
<evidence type="ECO:0000256" key="4">
    <source>
        <dbReference type="ARBA" id="ARBA00023228"/>
    </source>
</evidence>
<dbReference type="GO" id="GO:1990877">
    <property type="term" value="C:FNIP-folliculin RagC/D GAP"/>
    <property type="evidence" value="ECO:0007669"/>
    <property type="project" value="Ensembl"/>
</dbReference>
<dbReference type="GO" id="GO:0071230">
    <property type="term" value="P:cellular response to amino acid stimulus"/>
    <property type="evidence" value="ECO:0007669"/>
    <property type="project" value="Ensembl"/>
</dbReference>
<reference evidence="7" key="1">
    <citation type="submission" date="2025-08" db="UniProtKB">
        <authorList>
            <consortium name="Ensembl"/>
        </authorList>
    </citation>
    <scope>IDENTIFICATION</scope>
</reference>
<keyword evidence="8" id="KW-1185">Reference proteome</keyword>
<dbReference type="GO" id="GO:0071986">
    <property type="term" value="C:Ragulator complex"/>
    <property type="evidence" value="ECO:0007669"/>
    <property type="project" value="Ensembl"/>
</dbReference>